<evidence type="ECO:0000313" key="1">
    <source>
        <dbReference type="EMBL" id="KAI9194520.1"/>
    </source>
</evidence>
<gene>
    <name evidence="1" type="ORF">LWI28_006756</name>
</gene>
<keyword evidence="2" id="KW-1185">Reference proteome</keyword>
<evidence type="ECO:0000313" key="2">
    <source>
        <dbReference type="Proteomes" id="UP001064489"/>
    </source>
</evidence>
<sequence>MSESKIESSALLIRRLTEFPTMFLNKKTIFIVLTQSSETCSQIYRPGSKNWTQIFTPTSDVVTLGKRHYANKCPKAKSAKLVCQLEQVANNVPSDADFKSIFSKQEGVDNNTTFILHDSDSASSSDTLEFSNSFILDSYQAIRVDSSSGPHVSIQILSEKFSKPVDAIAYIDTGSHTTMMNPNVLPPTAWKSHFRYLKAVDGQIFTTHLIFKNKIGIKLFPSYTYWTRVIGTPLHDKDILIGWDVYCQCKSLWILPTGIIFKRDFKVFSQVPKIFHLSDIQPLFQQIQHKLLQLCANSHADFIHHSPL</sequence>
<proteinExistence type="predicted"/>
<protein>
    <submittedName>
        <fullName evidence="1">Uncharacterized protein</fullName>
    </submittedName>
</protein>
<comment type="caution">
    <text evidence="1">The sequence shown here is derived from an EMBL/GenBank/DDBJ whole genome shotgun (WGS) entry which is preliminary data.</text>
</comment>
<dbReference type="Proteomes" id="UP001064489">
    <property type="component" value="Chromosome 1"/>
</dbReference>
<name>A0AAD5JCM6_ACENE</name>
<reference evidence="1" key="1">
    <citation type="journal article" date="2022" name="Plant J.">
        <title>Strategies of tolerance reflected in two North American maple genomes.</title>
        <authorList>
            <person name="McEvoy S.L."/>
            <person name="Sezen U.U."/>
            <person name="Trouern-Trend A."/>
            <person name="McMahon S.M."/>
            <person name="Schaberg P.G."/>
            <person name="Yang J."/>
            <person name="Wegrzyn J.L."/>
            <person name="Swenson N.G."/>
        </authorList>
    </citation>
    <scope>NUCLEOTIDE SEQUENCE</scope>
    <source>
        <strain evidence="1">91603</strain>
    </source>
</reference>
<dbReference type="AlphaFoldDB" id="A0AAD5JCM6"/>
<reference evidence="1" key="2">
    <citation type="submission" date="2023-02" db="EMBL/GenBank/DDBJ databases">
        <authorList>
            <person name="Swenson N.G."/>
            <person name="Wegrzyn J.L."/>
            <person name="Mcevoy S.L."/>
        </authorList>
    </citation>
    <scope>NUCLEOTIDE SEQUENCE</scope>
    <source>
        <strain evidence="1">91603</strain>
        <tissue evidence="1">Leaf</tissue>
    </source>
</reference>
<accession>A0AAD5JCM6</accession>
<organism evidence="1 2">
    <name type="scientific">Acer negundo</name>
    <name type="common">Box elder</name>
    <dbReference type="NCBI Taxonomy" id="4023"/>
    <lineage>
        <taxon>Eukaryota</taxon>
        <taxon>Viridiplantae</taxon>
        <taxon>Streptophyta</taxon>
        <taxon>Embryophyta</taxon>
        <taxon>Tracheophyta</taxon>
        <taxon>Spermatophyta</taxon>
        <taxon>Magnoliopsida</taxon>
        <taxon>eudicotyledons</taxon>
        <taxon>Gunneridae</taxon>
        <taxon>Pentapetalae</taxon>
        <taxon>rosids</taxon>
        <taxon>malvids</taxon>
        <taxon>Sapindales</taxon>
        <taxon>Sapindaceae</taxon>
        <taxon>Hippocastanoideae</taxon>
        <taxon>Acereae</taxon>
        <taxon>Acer</taxon>
    </lineage>
</organism>
<dbReference type="EMBL" id="JAJSOW010000003">
    <property type="protein sequence ID" value="KAI9194520.1"/>
    <property type="molecule type" value="Genomic_DNA"/>
</dbReference>